<dbReference type="RefSeq" id="WP_353567201.1">
    <property type="nucleotide sequence ID" value="NZ_BAABRI010000011.1"/>
</dbReference>
<dbReference type="EMBL" id="BAABRI010000011">
    <property type="protein sequence ID" value="GAA5483077.1"/>
    <property type="molecule type" value="Genomic_DNA"/>
</dbReference>
<name>A0ABP9UQS5_9BACT</name>
<organism evidence="2 3">
    <name type="scientific">Haloferula sargassicola</name>
    <dbReference type="NCBI Taxonomy" id="490096"/>
    <lineage>
        <taxon>Bacteria</taxon>
        <taxon>Pseudomonadati</taxon>
        <taxon>Verrucomicrobiota</taxon>
        <taxon>Verrucomicrobiia</taxon>
        <taxon>Verrucomicrobiales</taxon>
        <taxon>Verrucomicrobiaceae</taxon>
        <taxon>Haloferula</taxon>
    </lineage>
</organism>
<reference evidence="2 3" key="1">
    <citation type="submission" date="2024-02" db="EMBL/GenBank/DDBJ databases">
        <title>Haloferula sargassicola NBRC 104335.</title>
        <authorList>
            <person name="Ichikawa N."/>
            <person name="Katano-Makiyama Y."/>
            <person name="Hidaka K."/>
        </authorList>
    </citation>
    <scope>NUCLEOTIDE SEQUENCE [LARGE SCALE GENOMIC DNA]</scope>
    <source>
        <strain evidence="2 3">NBRC 104335</strain>
    </source>
</reference>
<dbReference type="InterPro" id="IPR013424">
    <property type="entry name" value="Ice-binding_C"/>
</dbReference>
<sequence length="209" mass="21591">MKLAFILAGLTAVSHAAILLETIDLQSSSQTTTVWTDLSSANATLVPDSGSGSMSVAGGFSASTGLYSFAGDYSATIAQTVGFDIASVVLQVELSPNGAFPYDGGPLLTLTTSLGTEQLAASLYAAGDSELRSGTMGPTTYTAYAWQWDLSSYGDTITSVSLETPFAVHSSVTAARIDVGDSFAPVVVPEPSTALLSLVGMGFILRRRR</sequence>
<accession>A0ABP9UQS5</accession>
<protein>
    <recommendedName>
        <fullName evidence="4">PEP-CTERM protein-sorting domain-containing protein</fullName>
    </recommendedName>
</protein>
<feature type="chain" id="PRO_5046652453" description="PEP-CTERM protein-sorting domain-containing protein" evidence="1">
    <location>
        <begin position="17"/>
        <end position="209"/>
    </location>
</feature>
<keyword evidence="1" id="KW-0732">Signal</keyword>
<feature type="signal peptide" evidence="1">
    <location>
        <begin position="1"/>
        <end position="16"/>
    </location>
</feature>
<evidence type="ECO:0008006" key="4">
    <source>
        <dbReference type="Google" id="ProtNLM"/>
    </source>
</evidence>
<dbReference type="Proteomes" id="UP001476282">
    <property type="component" value="Unassembled WGS sequence"/>
</dbReference>
<evidence type="ECO:0000313" key="2">
    <source>
        <dbReference type="EMBL" id="GAA5483077.1"/>
    </source>
</evidence>
<dbReference type="NCBIfam" id="TIGR02595">
    <property type="entry name" value="PEP_CTERM"/>
    <property type="match status" value="1"/>
</dbReference>
<comment type="caution">
    <text evidence="2">The sequence shown here is derived from an EMBL/GenBank/DDBJ whole genome shotgun (WGS) entry which is preliminary data.</text>
</comment>
<evidence type="ECO:0000313" key="3">
    <source>
        <dbReference type="Proteomes" id="UP001476282"/>
    </source>
</evidence>
<evidence type="ECO:0000256" key="1">
    <source>
        <dbReference type="SAM" id="SignalP"/>
    </source>
</evidence>
<gene>
    <name evidence="2" type="ORF">Hsar01_02304</name>
</gene>
<keyword evidence="3" id="KW-1185">Reference proteome</keyword>
<proteinExistence type="predicted"/>